<evidence type="ECO:0000256" key="7">
    <source>
        <dbReference type="HAMAP-Rule" id="MF_03169"/>
    </source>
</evidence>
<dbReference type="InterPro" id="IPR006259">
    <property type="entry name" value="Adenyl_kin_sub"/>
</dbReference>
<dbReference type="InterPro" id="IPR007862">
    <property type="entry name" value="Adenylate_kinase_lid-dom"/>
</dbReference>
<feature type="binding site" evidence="7">
    <location>
        <position position="169"/>
    </location>
    <ligand>
        <name>AMP</name>
        <dbReference type="ChEBI" id="CHEBI:456215"/>
    </ligand>
</feature>
<evidence type="ECO:0000313" key="10">
    <source>
        <dbReference type="Proteomes" id="UP001152798"/>
    </source>
</evidence>
<dbReference type="CDD" id="cd01428">
    <property type="entry name" value="ADK"/>
    <property type="match status" value="1"/>
</dbReference>
<feature type="binding site" evidence="7">
    <location>
        <position position="158"/>
    </location>
    <ligand>
        <name>AMP</name>
        <dbReference type="ChEBI" id="CHEBI:456215"/>
    </ligand>
</feature>
<keyword evidence="6 7" id="KW-0342">GTP-binding</keyword>
<dbReference type="GO" id="GO:0005525">
    <property type="term" value="F:GTP binding"/>
    <property type="evidence" value="ECO:0007669"/>
    <property type="project" value="UniProtKB-KW"/>
</dbReference>
<feature type="domain" description="Adenylate kinase active site lid" evidence="8">
    <location>
        <begin position="125"/>
        <end position="160"/>
    </location>
</feature>
<evidence type="ECO:0000256" key="5">
    <source>
        <dbReference type="ARBA" id="ARBA00023128"/>
    </source>
</evidence>
<proteinExistence type="inferred from homology"/>
<accession>A0A9P0HKY6</accession>
<dbReference type="EMBL" id="OV725082">
    <property type="protein sequence ID" value="CAH1404535.1"/>
    <property type="molecule type" value="Genomic_DNA"/>
</dbReference>
<comment type="subunit">
    <text evidence="7">Monomer.</text>
</comment>
<dbReference type="InterPro" id="IPR000850">
    <property type="entry name" value="Adenylat/UMP-CMP_kin"/>
</dbReference>
<feature type="binding site" evidence="7">
    <location>
        <begin position="134"/>
        <end position="135"/>
    </location>
    <ligand>
        <name>GTP</name>
        <dbReference type="ChEBI" id="CHEBI:37565"/>
    </ligand>
</feature>
<dbReference type="Gene3D" id="3.40.50.300">
    <property type="entry name" value="P-loop containing nucleotide triphosphate hydrolases"/>
    <property type="match status" value="1"/>
</dbReference>
<dbReference type="GO" id="GO:0005759">
    <property type="term" value="C:mitochondrial matrix"/>
    <property type="evidence" value="ECO:0007669"/>
    <property type="project" value="UniProtKB-SubCell"/>
</dbReference>
<evidence type="ECO:0000256" key="4">
    <source>
        <dbReference type="ARBA" id="ARBA00022777"/>
    </source>
</evidence>
<dbReference type="PROSITE" id="PS00113">
    <property type="entry name" value="ADENYLATE_KINASE"/>
    <property type="match status" value="1"/>
</dbReference>
<evidence type="ECO:0000313" key="9">
    <source>
        <dbReference type="EMBL" id="CAH1404535.1"/>
    </source>
</evidence>
<dbReference type="InterPro" id="IPR028586">
    <property type="entry name" value="AK3/Ak4_mitochondrial"/>
</dbReference>
<evidence type="ECO:0000259" key="8">
    <source>
        <dbReference type="Pfam" id="PF05191"/>
    </source>
</evidence>
<organism evidence="9 10">
    <name type="scientific">Nezara viridula</name>
    <name type="common">Southern green stink bug</name>
    <name type="synonym">Cimex viridulus</name>
    <dbReference type="NCBI Taxonomy" id="85310"/>
    <lineage>
        <taxon>Eukaryota</taxon>
        <taxon>Metazoa</taxon>
        <taxon>Ecdysozoa</taxon>
        <taxon>Arthropoda</taxon>
        <taxon>Hexapoda</taxon>
        <taxon>Insecta</taxon>
        <taxon>Pterygota</taxon>
        <taxon>Neoptera</taxon>
        <taxon>Paraneoptera</taxon>
        <taxon>Hemiptera</taxon>
        <taxon>Heteroptera</taxon>
        <taxon>Panheteroptera</taxon>
        <taxon>Pentatomomorpha</taxon>
        <taxon>Pentatomoidea</taxon>
        <taxon>Pentatomidae</taxon>
        <taxon>Pentatominae</taxon>
        <taxon>Nezara</taxon>
    </lineage>
</organism>
<dbReference type="EC" id="2.7.4.10" evidence="7"/>
<dbReference type="HAMAP" id="MF_03169">
    <property type="entry name" value="Adenylate_kinase_AK3"/>
    <property type="match status" value="1"/>
</dbReference>
<dbReference type="InterPro" id="IPR033690">
    <property type="entry name" value="Adenylat_kinase_CS"/>
</dbReference>
<evidence type="ECO:0000256" key="6">
    <source>
        <dbReference type="ARBA" id="ARBA00023134"/>
    </source>
</evidence>
<dbReference type="GO" id="GO:0046033">
    <property type="term" value="P:AMP metabolic process"/>
    <property type="evidence" value="ECO:0007669"/>
    <property type="project" value="UniProtKB-UniRule"/>
</dbReference>
<keyword evidence="10" id="KW-1185">Reference proteome</keyword>
<evidence type="ECO:0000256" key="3">
    <source>
        <dbReference type="ARBA" id="ARBA00022741"/>
    </source>
</evidence>
<dbReference type="PANTHER" id="PTHR23359">
    <property type="entry name" value="NUCLEOTIDE KINASE"/>
    <property type="match status" value="1"/>
</dbReference>
<dbReference type="GO" id="GO:0006172">
    <property type="term" value="P:ADP biosynthetic process"/>
    <property type="evidence" value="ECO:0007669"/>
    <property type="project" value="UniProtKB-UniRule"/>
</dbReference>
<reference evidence="9" key="1">
    <citation type="submission" date="2022-01" db="EMBL/GenBank/DDBJ databases">
        <authorList>
            <person name="King R."/>
        </authorList>
    </citation>
    <scope>NUCLEOTIDE SEQUENCE</scope>
</reference>
<dbReference type="GO" id="GO:0046899">
    <property type="term" value="F:nucleoside triphosphate adenylate kinase activity"/>
    <property type="evidence" value="ECO:0007669"/>
    <property type="project" value="UniProtKB-UniRule"/>
</dbReference>
<name>A0A9P0HKY6_NEZVI</name>
<dbReference type="GO" id="GO:0005524">
    <property type="term" value="F:ATP binding"/>
    <property type="evidence" value="ECO:0007669"/>
    <property type="project" value="InterPro"/>
</dbReference>
<feature type="binding site" evidence="7">
    <location>
        <position position="95"/>
    </location>
    <ligand>
        <name>AMP</name>
        <dbReference type="ChEBI" id="CHEBI:456215"/>
    </ligand>
</feature>
<keyword evidence="3 7" id="KW-0547">Nucleotide-binding</keyword>
<dbReference type="Proteomes" id="UP001152798">
    <property type="component" value="Chromosome 6"/>
</dbReference>
<keyword evidence="5 7" id="KW-0496">Mitochondrion</keyword>
<feature type="binding site" evidence="7">
    <location>
        <position position="35"/>
    </location>
    <ligand>
        <name>AMP</name>
        <dbReference type="ChEBI" id="CHEBI:456215"/>
    </ligand>
</feature>
<keyword evidence="4 7" id="KW-0418">Kinase</keyword>
<feature type="binding site" evidence="7">
    <location>
        <begin position="61"/>
        <end position="63"/>
    </location>
    <ligand>
        <name>AMP</name>
        <dbReference type="ChEBI" id="CHEBI:456215"/>
    </ligand>
</feature>
<dbReference type="GO" id="GO:0046039">
    <property type="term" value="P:GTP metabolic process"/>
    <property type="evidence" value="ECO:0007669"/>
    <property type="project" value="UniProtKB-UniRule"/>
</dbReference>
<dbReference type="PRINTS" id="PR00094">
    <property type="entry name" value="ADENYLTKNASE"/>
</dbReference>
<dbReference type="NCBIfam" id="TIGR01351">
    <property type="entry name" value="adk"/>
    <property type="match status" value="1"/>
</dbReference>
<dbReference type="GO" id="GO:0046041">
    <property type="term" value="P:ITP metabolic process"/>
    <property type="evidence" value="ECO:0007669"/>
    <property type="project" value="UniProtKB-UniRule"/>
</dbReference>
<feature type="binding site" evidence="7">
    <location>
        <position position="198"/>
    </location>
    <ligand>
        <name>GTP</name>
        <dbReference type="ChEBI" id="CHEBI:37565"/>
    </ligand>
</feature>
<comment type="domain">
    <text evidence="7">Consists of three domains, a large central CORE domain and two small peripheral domains, NMPbind and LID, which undergo movements during catalysis. The LID domain closes over the site of phosphoryl transfer upon GTP binding. Assembling and dissambling the active center during each catalytic cycle provides an effective means to prevent GTP hydrolysis.</text>
</comment>
<feature type="binding site" evidence="7">
    <location>
        <begin position="88"/>
        <end position="91"/>
    </location>
    <ligand>
        <name>AMP</name>
        <dbReference type="ChEBI" id="CHEBI:456215"/>
    </ligand>
</feature>
<comment type="function">
    <text evidence="7">Involved in maintaining the homeostasis of cellular nucleotides by catalyzing the interconversion of nucleoside phosphates. Has GTP:AMP phosphotransferase and ITP:AMP phosphotransferase activities.</text>
</comment>
<dbReference type="InterPro" id="IPR027417">
    <property type="entry name" value="P-loop_NTPase"/>
</dbReference>
<gene>
    <name evidence="7" type="primary">Adk3</name>
    <name evidence="9" type="ORF">NEZAVI_LOCUS12930</name>
</gene>
<sequence>MLKNFRALILGAPGSGKGTISSRIVRKFEMKHISSGDILRHHILNKTPLGLDAKKYMDKGQLVPDEVMVGVVLSEISKSANKSWLLDGFPRTRKQAEVLFKEAPVDAAMNLVVPFEVIVDRIQKRWVHMPSGRVYNIDFNAPKVPGLDDVTGEKLVQRDDDKPESVQKRLDVYSKTLGPVLDFYREAGILEEFSGRTSDEIWPSVYKYLTNYMTPITQDIKV</sequence>
<dbReference type="SUPFAM" id="SSF57774">
    <property type="entry name" value="Microbial and mitochondrial ADK, insert 'zinc finger' domain"/>
    <property type="match status" value="1"/>
</dbReference>
<dbReference type="OrthoDB" id="439792at2759"/>
<dbReference type="HAMAP" id="MF_00235">
    <property type="entry name" value="Adenylate_kinase_Adk"/>
    <property type="match status" value="1"/>
</dbReference>
<feature type="binding site" evidence="7">
    <location>
        <begin position="14"/>
        <end position="19"/>
    </location>
    <ligand>
        <name>GTP</name>
        <dbReference type="ChEBI" id="CHEBI:37565"/>
    </ligand>
</feature>
<comment type="similarity">
    <text evidence="7">Belongs to the adenylate kinase family. AK3 subfamily.</text>
</comment>
<feature type="region of interest" description="LID" evidence="7">
    <location>
        <begin position="124"/>
        <end position="161"/>
    </location>
</feature>
<feature type="binding site" evidence="7">
    <location>
        <position position="40"/>
    </location>
    <ligand>
        <name>AMP</name>
        <dbReference type="ChEBI" id="CHEBI:456215"/>
    </ligand>
</feature>
<dbReference type="Pfam" id="PF00406">
    <property type="entry name" value="ADK"/>
    <property type="match status" value="1"/>
</dbReference>
<comment type="catalytic activity">
    <reaction evidence="7">
        <text>a ribonucleoside 5'-triphosphate + AMP = a ribonucleoside 5'-diphosphate + ADP</text>
        <dbReference type="Rhea" id="RHEA:13749"/>
        <dbReference type="ChEBI" id="CHEBI:57930"/>
        <dbReference type="ChEBI" id="CHEBI:61557"/>
        <dbReference type="ChEBI" id="CHEBI:456215"/>
        <dbReference type="ChEBI" id="CHEBI:456216"/>
        <dbReference type="EC" id="2.7.4.10"/>
    </reaction>
</comment>
<dbReference type="GO" id="GO:0004017">
    <property type="term" value="F:AMP kinase activity"/>
    <property type="evidence" value="ECO:0007669"/>
    <property type="project" value="InterPro"/>
</dbReference>
<evidence type="ECO:0000256" key="1">
    <source>
        <dbReference type="ARBA" id="ARBA00004305"/>
    </source>
</evidence>
<dbReference type="SUPFAM" id="SSF52540">
    <property type="entry name" value="P-loop containing nucleoside triphosphate hydrolases"/>
    <property type="match status" value="1"/>
</dbReference>
<dbReference type="InterPro" id="IPR036193">
    <property type="entry name" value="ADK_active_lid_dom_sf"/>
</dbReference>
<evidence type="ECO:0000256" key="2">
    <source>
        <dbReference type="ARBA" id="ARBA00022679"/>
    </source>
</evidence>
<dbReference type="FunFam" id="3.40.50.300:FF:000106">
    <property type="entry name" value="Adenylate kinase mitochondrial"/>
    <property type="match status" value="1"/>
</dbReference>
<comment type="subcellular location">
    <subcellularLocation>
        <location evidence="1 7">Mitochondrion matrix</location>
    </subcellularLocation>
</comment>
<keyword evidence="2 7" id="KW-0808">Transferase</keyword>
<feature type="region of interest" description="NMPbind" evidence="7">
    <location>
        <begin position="34"/>
        <end position="63"/>
    </location>
</feature>
<dbReference type="AlphaFoldDB" id="A0A9P0HKY6"/>
<dbReference type="Pfam" id="PF05191">
    <property type="entry name" value="ADK_lid"/>
    <property type="match status" value="1"/>
</dbReference>
<feature type="binding site" evidence="7">
    <location>
        <position position="125"/>
    </location>
    <ligand>
        <name>GTP</name>
        <dbReference type="ChEBI" id="CHEBI:37565"/>
    </ligand>
</feature>
<protein>
    <recommendedName>
        <fullName evidence="7">GTP:AMP phosphotransferase, mitochondrial</fullName>
        <ecNumber evidence="7">2.7.4.10</ecNumber>
    </recommendedName>
    <alternativeName>
        <fullName evidence="7">Adenylate kinase 3</fullName>
        <shortName evidence="7">AK 3</shortName>
    </alternativeName>
</protein>